<dbReference type="Proteomes" id="UP000216052">
    <property type="component" value="Chromosome"/>
</dbReference>
<evidence type="ECO:0000313" key="2">
    <source>
        <dbReference type="EMBL" id="XFO74956.1"/>
    </source>
</evidence>
<dbReference type="InterPro" id="IPR006119">
    <property type="entry name" value="Resolv_N"/>
</dbReference>
<proteinExistence type="predicted"/>
<name>A0ABZ3JA34_SPOA4</name>
<organism evidence="2 3">
    <name type="scientific">Sporomusa acidovorans (strain ATCC 49682 / DSM 3132 / Mol)</name>
    <dbReference type="NCBI Taxonomy" id="1123286"/>
    <lineage>
        <taxon>Bacteria</taxon>
        <taxon>Bacillati</taxon>
        <taxon>Bacillota</taxon>
        <taxon>Negativicutes</taxon>
        <taxon>Selenomonadales</taxon>
        <taxon>Sporomusaceae</taxon>
        <taxon>Sporomusa</taxon>
    </lineage>
</organism>
<evidence type="ECO:0000313" key="3">
    <source>
        <dbReference type="Proteomes" id="UP000216052"/>
    </source>
</evidence>
<dbReference type="PROSITE" id="PS51736">
    <property type="entry name" value="RECOMBINASES_3"/>
    <property type="match status" value="1"/>
</dbReference>
<dbReference type="RefSeq" id="WP_093795476.1">
    <property type="nucleotide sequence ID" value="NZ_CP155571.1"/>
</dbReference>
<dbReference type="SUPFAM" id="SSF53041">
    <property type="entry name" value="Resolvase-like"/>
    <property type="match status" value="1"/>
</dbReference>
<accession>A0ABZ3JA34</accession>
<evidence type="ECO:0000259" key="1">
    <source>
        <dbReference type="PROSITE" id="PS51736"/>
    </source>
</evidence>
<dbReference type="InterPro" id="IPR036162">
    <property type="entry name" value="Resolvase-like_N_sf"/>
</dbReference>
<sequence>MYKEQQVALYVRVSREEQVDGFSLEAQEAALRAEVKLRNKLVYDIYRDEGHFGRSGGP</sequence>
<keyword evidence="3" id="KW-1185">Reference proteome</keyword>
<dbReference type="Pfam" id="PF00239">
    <property type="entry name" value="Resolvase"/>
    <property type="match status" value="1"/>
</dbReference>
<dbReference type="Gene3D" id="3.40.50.1390">
    <property type="entry name" value="Resolvase, N-terminal catalytic domain"/>
    <property type="match status" value="1"/>
</dbReference>
<feature type="domain" description="Resolvase/invertase-type recombinase catalytic" evidence="1">
    <location>
        <begin position="6"/>
        <end position="58"/>
    </location>
</feature>
<gene>
    <name evidence="2" type="ORF">SPACI_050670</name>
</gene>
<protein>
    <recommendedName>
        <fullName evidence="1">Resolvase/invertase-type recombinase catalytic domain-containing protein</fullName>
    </recommendedName>
</protein>
<reference evidence="2" key="1">
    <citation type="submission" date="2024-05" db="EMBL/GenBank/DDBJ databases">
        <title>Isolation and characterization of Sporomusa carbonis sp. nov., a carboxydotrophic hydrogenogen in the genus of Sporomusa isolated from a charcoal burning pile.</title>
        <authorList>
            <person name="Boeer T."/>
            <person name="Rosenbaum F."/>
            <person name="Eysell L."/>
            <person name="Mueller V."/>
            <person name="Daniel R."/>
            <person name="Poehlein A."/>
        </authorList>
    </citation>
    <scope>NUCLEOTIDE SEQUENCE [LARGE SCALE GENOMIC DNA]</scope>
    <source>
        <strain evidence="2">DSM 3132</strain>
    </source>
</reference>
<dbReference type="EMBL" id="CP155571">
    <property type="protein sequence ID" value="XFO74956.1"/>
    <property type="molecule type" value="Genomic_DNA"/>
</dbReference>